<feature type="region of interest" description="Disordered" evidence="1">
    <location>
        <begin position="1"/>
        <end position="45"/>
    </location>
</feature>
<sequence>MEGTTAEKLQRAWDGGASKEGRSSLGADRDACSSTGNGGAADLLGGRTARGTAWELHLELELRGQKAETTEGESSGVQGQRAELIRGECRGRAFEAAAGRQLRRRDNS</sequence>
<dbReference type="EMBL" id="PGOL01005841">
    <property type="protein sequence ID" value="PKI34555.1"/>
    <property type="molecule type" value="Genomic_DNA"/>
</dbReference>
<name>A0A2I0HS69_PUNGR</name>
<comment type="caution">
    <text evidence="2">The sequence shown here is derived from an EMBL/GenBank/DDBJ whole genome shotgun (WGS) entry which is preliminary data.</text>
</comment>
<reference evidence="2 3" key="1">
    <citation type="submission" date="2017-11" db="EMBL/GenBank/DDBJ databases">
        <title>De-novo sequencing of pomegranate (Punica granatum L.) genome.</title>
        <authorList>
            <person name="Akparov Z."/>
            <person name="Amiraslanov A."/>
            <person name="Hajiyeva S."/>
            <person name="Abbasov M."/>
            <person name="Kaur K."/>
            <person name="Hamwieh A."/>
            <person name="Solovyev V."/>
            <person name="Salamov A."/>
            <person name="Braich B."/>
            <person name="Kosarev P."/>
            <person name="Mahmoud A."/>
            <person name="Hajiyev E."/>
            <person name="Babayeva S."/>
            <person name="Izzatullayeva V."/>
            <person name="Mammadov A."/>
            <person name="Mammadov A."/>
            <person name="Sharifova S."/>
            <person name="Ojaghi J."/>
            <person name="Eynullazada K."/>
            <person name="Bayramov B."/>
            <person name="Abdulazimova A."/>
            <person name="Shahmuradov I."/>
        </authorList>
    </citation>
    <scope>NUCLEOTIDE SEQUENCE [LARGE SCALE GENOMIC DNA]</scope>
    <source>
        <strain evidence="3">cv. AG2017</strain>
        <tissue evidence="2">Leaf</tissue>
    </source>
</reference>
<keyword evidence="3" id="KW-1185">Reference proteome</keyword>
<proteinExistence type="predicted"/>
<feature type="compositionally biased region" description="Basic and acidic residues" evidence="1">
    <location>
        <begin position="17"/>
        <end position="31"/>
    </location>
</feature>
<protein>
    <submittedName>
        <fullName evidence="2">Uncharacterized protein</fullName>
    </submittedName>
</protein>
<dbReference type="AlphaFoldDB" id="A0A2I0HS69"/>
<evidence type="ECO:0000256" key="1">
    <source>
        <dbReference type="SAM" id="MobiDB-lite"/>
    </source>
</evidence>
<gene>
    <name evidence="2" type="ORF">CRG98_045092</name>
</gene>
<evidence type="ECO:0000313" key="2">
    <source>
        <dbReference type="EMBL" id="PKI34555.1"/>
    </source>
</evidence>
<evidence type="ECO:0000313" key="3">
    <source>
        <dbReference type="Proteomes" id="UP000233551"/>
    </source>
</evidence>
<organism evidence="2 3">
    <name type="scientific">Punica granatum</name>
    <name type="common">Pomegranate</name>
    <dbReference type="NCBI Taxonomy" id="22663"/>
    <lineage>
        <taxon>Eukaryota</taxon>
        <taxon>Viridiplantae</taxon>
        <taxon>Streptophyta</taxon>
        <taxon>Embryophyta</taxon>
        <taxon>Tracheophyta</taxon>
        <taxon>Spermatophyta</taxon>
        <taxon>Magnoliopsida</taxon>
        <taxon>eudicotyledons</taxon>
        <taxon>Gunneridae</taxon>
        <taxon>Pentapetalae</taxon>
        <taxon>rosids</taxon>
        <taxon>malvids</taxon>
        <taxon>Myrtales</taxon>
        <taxon>Lythraceae</taxon>
        <taxon>Punica</taxon>
    </lineage>
</organism>
<dbReference type="Proteomes" id="UP000233551">
    <property type="component" value="Unassembled WGS sequence"/>
</dbReference>
<accession>A0A2I0HS69</accession>